<evidence type="ECO:0000256" key="3">
    <source>
        <dbReference type="ARBA" id="ARBA00012438"/>
    </source>
</evidence>
<dbReference type="CDD" id="cd00075">
    <property type="entry name" value="HATPase"/>
    <property type="match status" value="1"/>
</dbReference>
<dbReference type="Gene3D" id="3.30.565.10">
    <property type="entry name" value="Histidine kinase-like ATPase, C-terminal domain"/>
    <property type="match status" value="1"/>
</dbReference>
<dbReference type="SUPFAM" id="SSF55874">
    <property type="entry name" value="ATPase domain of HSP90 chaperone/DNA topoisomerase II/histidine kinase"/>
    <property type="match status" value="1"/>
</dbReference>
<reference evidence="10" key="2">
    <citation type="journal article" date="2021" name="PeerJ">
        <title>Extensive microbial diversity within the chicken gut microbiome revealed by metagenomics and culture.</title>
        <authorList>
            <person name="Gilroy R."/>
            <person name="Ravi A."/>
            <person name="Getino M."/>
            <person name="Pursley I."/>
            <person name="Horton D.L."/>
            <person name="Alikhan N.F."/>
            <person name="Baker D."/>
            <person name="Gharbi K."/>
            <person name="Hall N."/>
            <person name="Watson M."/>
            <person name="Adriaenssens E.M."/>
            <person name="Foster-Nyarko E."/>
            <person name="Jarju S."/>
            <person name="Secka A."/>
            <person name="Antonio M."/>
            <person name="Oren A."/>
            <person name="Chaudhuri R.R."/>
            <person name="La Ragione R."/>
            <person name="Hildebrand F."/>
            <person name="Pallen M.J."/>
        </authorList>
    </citation>
    <scope>NUCLEOTIDE SEQUENCE</scope>
    <source>
        <strain evidence="10">ChiBcec15-4380</strain>
    </source>
</reference>
<dbReference type="InterPro" id="IPR036097">
    <property type="entry name" value="HisK_dim/P_sf"/>
</dbReference>
<dbReference type="Proteomes" id="UP000824239">
    <property type="component" value="Unassembled WGS sequence"/>
</dbReference>
<proteinExistence type="predicted"/>
<evidence type="ECO:0000256" key="2">
    <source>
        <dbReference type="ARBA" id="ARBA00004370"/>
    </source>
</evidence>
<evidence type="ECO:0000256" key="7">
    <source>
        <dbReference type="ARBA" id="ARBA00022840"/>
    </source>
</evidence>
<keyword evidence="5" id="KW-0547">Nucleotide-binding</keyword>
<reference evidence="10" key="1">
    <citation type="submission" date="2020-10" db="EMBL/GenBank/DDBJ databases">
        <authorList>
            <person name="Gilroy R."/>
        </authorList>
    </citation>
    <scope>NUCLEOTIDE SEQUENCE</scope>
    <source>
        <strain evidence="10">ChiBcec15-4380</strain>
    </source>
</reference>
<organism evidence="10 11">
    <name type="scientific">Candidatus Avoscillospira avicola</name>
    <dbReference type="NCBI Taxonomy" id="2840706"/>
    <lineage>
        <taxon>Bacteria</taxon>
        <taxon>Bacillati</taxon>
        <taxon>Bacillota</taxon>
        <taxon>Clostridia</taxon>
        <taxon>Eubacteriales</taxon>
        <taxon>Oscillospiraceae</taxon>
        <taxon>Oscillospiraceae incertae sedis</taxon>
        <taxon>Candidatus Avoscillospira</taxon>
    </lineage>
</organism>
<dbReference type="AlphaFoldDB" id="A0A9D1DH17"/>
<comment type="subcellular location">
    <subcellularLocation>
        <location evidence="2">Membrane</location>
    </subcellularLocation>
</comment>
<comment type="caution">
    <text evidence="10">The sequence shown here is derived from an EMBL/GenBank/DDBJ whole genome shotgun (WGS) entry which is preliminary data.</text>
</comment>
<keyword evidence="4" id="KW-0808">Transferase</keyword>
<dbReference type="InterPro" id="IPR003594">
    <property type="entry name" value="HATPase_dom"/>
</dbReference>
<keyword evidence="8" id="KW-0902">Two-component regulatory system</keyword>
<dbReference type="SMART" id="SM00387">
    <property type="entry name" value="HATPase_c"/>
    <property type="match status" value="1"/>
</dbReference>
<dbReference type="EMBL" id="DVHE01000035">
    <property type="protein sequence ID" value="HIR50480.1"/>
    <property type="molecule type" value="Genomic_DNA"/>
</dbReference>
<dbReference type="InterPro" id="IPR036890">
    <property type="entry name" value="HATPase_C_sf"/>
</dbReference>
<sequence length="362" mass="39566">MLSQTISQIQPLLEVIHQPAFTVSDGGVIAANTAAQPLVPADGAALPDWLGPCRDVYDSWDRRQDLSLAVTLLGKEYQLSAHALADGTFLLMSGGGANEGDLFAVASQVLRQPLADLSALSQQLSEELQDAEDPFLWEQAAALSRHIYRLTRITCNLSDLERLRTGQYPPQLEALELRQFLEPVCRECRDAFAAGGRELEFRLPQESITLRADPVLLERALLNLFSNALKYGDPGQPVSFWCDITPGAVLFCIRNHCTQHDADLLSAAFQRLSQRGMLPDPRWGVGLGLPLAQAIARLHGGAVALEQSKDGSVTAALSFSRRQSRATGLVETPPFDYTGGMRRSLVELSESLPTDCFRVDTL</sequence>
<dbReference type="PROSITE" id="PS50109">
    <property type="entry name" value="HIS_KIN"/>
    <property type="match status" value="1"/>
</dbReference>
<dbReference type="GO" id="GO:0030295">
    <property type="term" value="F:protein kinase activator activity"/>
    <property type="evidence" value="ECO:0007669"/>
    <property type="project" value="TreeGrafter"/>
</dbReference>
<name>A0A9D1DH17_9FIRM</name>
<dbReference type="GO" id="GO:0000156">
    <property type="term" value="F:phosphorelay response regulator activity"/>
    <property type="evidence" value="ECO:0007669"/>
    <property type="project" value="TreeGrafter"/>
</dbReference>
<feature type="domain" description="Histidine kinase" evidence="9">
    <location>
        <begin position="105"/>
        <end position="323"/>
    </location>
</feature>
<dbReference type="Pfam" id="PF02518">
    <property type="entry name" value="HATPase_c"/>
    <property type="match status" value="1"/>
</dbReference>
<gene>
    <name evidence="10" type="ORF">IAA53_04225</name>
</gene>
<dbReference type="GO" id="GO:0007234">
    <property type="term" value="P:osmosensory signaling via phosphorelay pathway"/>
    <property type="evidence" value="ECO:0007669"/>
    <property type="project" value="TreeGrafter"/>
</dbReference>
<evidence type="ECO:0000259" key="9">
    <source>
        <dbReference type="PROSITE" id="PS50109"/>
    </source>
</evidence>
<dbReference type="GO" id="GO:0000155">
    <property type="term" value="F:phosphorelay sensor kinase activity"/>
    <property type="evidence" value="ECO:0007669"/>
    <property type="project" value="InterPro"/>
</dbReference>
<evidence type="ECO:0000313" key="11">
    <source>
        <dbReference type="Proteomes" id="UP000824239"/>
    </source>
</evidence>
<dbReference type="InterPro" id="IPR005467">
    <property type="entry name" value="His_kinase_dom"/>
</dbReference>
<comment type="catalytic activity">
    <reaction evidence="1">
        <text>ATP + protein L-histidine = ADP + protein N-phospho-L-histidine.</text>
        <dbReference type="EC" id="2.7.13.3"/>
    </reaction>
</comment>
<evidence type="ECO:0000313" key="10">
    <source>
        <dbReference type="EMBL" id="HIR50480.1"/>
    </source>
</evidence>
<dbReference type="SUPFAM" id="SSF47384">
    <property type="entry name" value="Homodimeric domain of signal transducing histidine kinase"/>
    <property type="match status" value="1"/>
</dbReference>
<evidence type="ECO:0000256" key="8">
    <source>
        <dbReference type="ARBA" id="ARBA00023012"/>
    </source>
</evidence>
<evidence type="ECO:0000256" key="6">
    <source>
        <dbReference type="ARBA" id="ARBA00022777"/>
    </source>
</evidence>
<dbReference type="EC" id="2.7.13.3" evidence="3"/>
<protein>
    <recommendedName>
        <fullName evidence="3">histidine kinase</fullName>
        <ecNumber evidence="3">2.7.13.3</ecNumber>
    </recommendedName>
</protein>
<keyword evidence="6 10" id="KW-0418">Kinase</keyword>
<dbReference type="InterPro" id="IPR050351">
    <property type="entry name" value="BphY/WalK/GraS-like"/>
</dbReference>
<dbReference type="PANTHER" id="PTHR42878">
    <property type="entry name" value="TWO-COMPONENT HISTIDINE KINASE"/>
    <property type="match status" value="1"/>
</dbReference>
<evidence type="ECO:0000256" key="5">
    <source>
        <dbReference type="ARBA" id="ARBA00022741"/>
    </source>
</evidence>
<accession>A0A9D1DH17</accession>
<evidence type="ECO:0000256" key="1">
    <source>
        <dbReference type="ARBA" id="ARBA00000085"/>
    </source>
</evidence>
<dbReference type="GO" id="GO:0005524">
    <property type="term" value="F:ATP binding"/>
    <property type="evidence" value="ECO:0007669"/>
    <property type="project" value="UniProtKB-KW"/>
</dbReference>
<keyword evidence="7" id="KW-0067">ATP-binding</keyword>
<dbReference type="PANTHER" id="PTHR42878:SF7">
    <property type="entry name" value="SENSOR HISTIDINE KINASE GLRK"/>
    <property type="match status" value="1"/>
</dbReference>
<evidence type="ECO:0000256" key="4">
    <source>
        <dbReference type="ARBA" id="ARBA00022679"/>
    </source>
</evidence>